<evidence type="ECO:0000313" key="3">
    <source>
        <dbReference type="Proteomes" id="UP000003157"/>
    </source>
</evidence>
<evidence type="ECO:0000313" key="2">
    <source>
        <dbReference type="EMBL" id="EFW04345.1"/>
    </source>
</evidence>
<dbReference type="GeneID" id="78231713"/>
<dbReference type="RefSeq" id="WP_008789716.1">
    <property type="nucleotide sequence ID" value="NZ_AKCB01000001.1"/>
</dbReference>
<sequence>MAKDVKCTVESCKYNCDGCCDASCIMVDNCHCQHAKDVAETACDTFELK</sequence>
<feature type="domain" description="DUF1540" evidence="1">
    <location>
        <begin position="5"/>
        <end position="46"/>
    </location>
</feature>
<comment type="caution">
    <text evidence="2">The sequence shown here is derived from an EMBL/GenBank/DDBJ whole genome shotgun (WGS) entry which is preliminary data.</text>
</comment>
<dbReference type="OrthoDB" id="1681234at2"/>
<dbReference type="Pfam" id="PF07561">
    <property type="entry name" value="DUF1540"/>
    <property type="match status" value="1"/>
</dbReference>
<reference evidence="2 3" key="1">
    <citation type="submission" date="2010-12" db="EMBL/GenBank/DDBJ databases">
        <title>The Genome Sequence of Coprobacillus sp. strain 29_1.</title>
        <authorList>
            <consortium name="The Broad Institute Genome Sequencing Platform"/>
            <person name="Earl A."/>
            <person name="Ward D."/>
            <person name="Feldgarden M."/>
            <person name="Gevers D."/>
            <person name="Daigneault M."/>
            <person name="Sibley C.D."/>
            <person name="White A."/>
            <person name="Strauss J."/>
            <person name="Allen-Vercoe E."/>
            <person name="Young S.K."/>
            <person name="Zeng Q."/>
            <person name="Gargeya S."/>
            <person name="Fitzgerald M."/>
            <person name="Haas B."/>
            <person name="Abouelleil A."/>
            <person name="Alvarado L."/>
            <person name="Arachchi H.M."/>
            <person name="Berlin A."/>
            <person name="Brown A."/>
            <person name="Chapman S.B."/>
            <person name="Chen Z."/>
            <person name="Dunbar C."/>
            <person name="Freedman E."/>
            <person name="Gearin G."/>
            <person name="Gellesch M."/>
            <person name="Goldberg J."/>
            <person name="Griggs A."/>
            <person name="Gujja S."/>
            <person name="Heilman E."/>
            <person name="Heiman D."/>
            <person name="Howarth C."/>
            <person name="Larson L."/>
            <person name="Lui A."/>
            <person name="MacDonald P.J.P."/>
            <person name="Mehta T."/>
            <person name="Montmayeur A."/>
            <person name="Murphy C."/>
            <person name="Neiman D."/>
            <person name="Pearson M."/>
            <person name="Priest M."/>
            <person name="Roberts A."/>
            <person name="Saif S."/>
            <person name="Shea T."/>
            <person name="Shenoy N."/>
            <person name="Sisk P."/>
            <person name="Stolte C."/>
            <person name="Sykes S."/>
            <person name="White J."/>
            <person name="Yandava C."/>
            <person name="Nusbaum C."/>
            <person name="Birren B."/>
        </authorList>
    </citation>
    <scope>NUCLEOTIDE SEQUENCE [LARGE SCALE GENOMIC DNA]</scope>
    <source>
        <strain evidence="2 3">29_1</strain>
    </source>
</reference>
<dbReference type="STRING" id="100884.GCA_000269565_00280"/>
<keyword evidence="3" id="KW-1185">Reference proteome</keyword>
<accession>E7GCY6</accession>
<dbReference type="AlphaFoldDB" id="E7GCY6"/>
<protein>
    <recommendedName>
        <fullName evidence="1">DUF1540 domain-containing protein</fullName>
    </recommendedName>
</protein>
<dbReference type="Proteomes" id="UP000003157">
    <property type="component" value="Unassembled WGS sequence"/>
</dbReference>
<dbReference type="HOGENOM" id="CLU_201605_1_0_9"/>
<evidence type="ECO:0000259" key="1">
    <source>
        <dbReference type="Pfam" id="PF07561"/>
    </source>
</evidence>
<dbReference type="eggNOG" id="ENOG502ZK3B">
    <property type="taxonomic scope" value="Bacteria"/>
</dbReference>
<dbReference type="EMBL" id="ADKX01000039">
    <property type="protein sequence ID" value="EFW04345.1"/>
    <property type="molecule type" value="Genomic_DNA"/>
</dbReference>
<proteinExistence type="predicted"/>
<dbReference type="InterPro" id="IPR011437">
    <property type="entry name" value="DUF1540"/>
</dbReference>
<organism evidence="2 3">
    <name type="scientific">Coprobacillus cateniformis</name>
    <dbReference type="NCBI Taxonomy" id="100884"/>
    <lineage>
        <taxon>Bacteria</taxon>
        <taxon>Bacillati</taxon>
        <taxon>Bacillota</taxon>
        <taxon>Erysipelotrichia</taxon>
        <taxon>Erysipelotrichales</taxon>
        <taxon>Coprobacillaceae</taxon>
        <taxon>Coprobacillus</taxon>
    </lineage>
</organism>
<gene>
    <name evidence="2" type="ORF">HMPREF9488_02628</name>
</gene>
<name>E7GCY6_9FIRM</name>